<keyword evidence="1" id="KW-0479">Metal-binding</keyword>
<dbReference type="PANTHER" id="PTHR33542:SF3">
    <property type="entry name" value="SIROHYDROCHLORIN FERROCHELATASE, CHLOROPLASTIC"/>
    <property type="match status" value="1"/>
</dbReference>
<evidence type="ECO:0000313" key="4">
    <source>
        <dbReference type="Proteomes" id="UP000199517"/>
    </source>
</evidence>
<keyword evidence="4" id="KW-1185">Reference proteome</keyword>
<proteinExistence type="predicted"/>
<dbReference type="InterPro" id="IPR002762">
    <property type="entry name" value="CbiX-like"/>
</dbReference>
<dbReference type="PANTHER" id="PTHR33542">
    <property type="entry name" value="SIROHYDROCHLORIN FERROCHELATASE, CHLOROPLASTIC"/>
    <property type="match status" value="1"/>
</dbReference>
<dbReference type="Pfam" id="PF01903">
    <property type="entry name" value="CbiX"/>
    <property type="match status" value="1"/>
</dbReference>
<dbReference type="CDD" id="cd03416">
    <property type="entry name" value="CbiX_SirB_N"/>
    <property type="match status" value="1"/>
</dbReference>
<protein>
    <submittedName>
        <fullName evidence="3">Sirohydrochlorin cobaltochelatase</fullName>
    </submittedName>
</protein>
<evidence type="ECO:0000256" key="1">
    <source>
        <dbReference type="ARBA" id="ARBA00022723"/>
    </source>
</evidence>
<dbReference type="Gene3D" id="3.40.50.1400">
    <property type="match status" value="1"/>
</dbReference>
<dbReference type="InterPro" id="IPR050963">
    <property type="entry name" value="Sirohydro_Cobaltochel/CbiX"/>
</dbReference>
<evidence type="ECO:0000256" key="2">
    <source>
        <dbReference type="ARBA" id="ARBA00023239"/>
    </source>
</evidence>
<dbReference type="EMBL" id="FOMQ01000004">
    <property type="protein sequence ID" value="SFD64203.1"/>
    <property type="molecule type" value="Genomic_DNA"/>
</dbReference>
<organism evidence="3 4">
    <name type="scientific">Paracidovorax konjaci</name>
    <dbReference type="NCBI Taxonomy" id="32040"/>
    <lineage>
        <taxon>Bacteria</taxon>
        <taxon>Pseudomonadati</taxon>
        <taxon>Pseudomonadota</taxon>
        <taxon>Betaproteobacteria</taxon>
        <taxon>Burkholderiales</taxon>
        <taxon>Comamonadaceae</taxon>
        <taxon>Paracidovorax</taxon>
    </lineage>
</organism>
<dbReference type="GO" id="GO:0046872">
    <property type="term" value="F:metal ion binding"/>
    <property type="evidence" value="ECO:0007669"/>
    <property type="project" value="UniProtKB-KW"/>
</dbReference>
<name>A0A1I1U662_9BURK</name>
<keyword evidence="2" id="KW-0456">Lyase</keyword>
<accession>A0A1I1U662</accession>
<dbReference type="Proteomes" id="UP000199517">
    <property type="component" value="Unassembled WGS sequence"/>
</dbReference>
<dbReference type="GO" id="GO:0016829">
    <property type="term" value="F:lyase activity"/>
    <property type="evidence" value="ECO:0007669"/>
    <property type="project" value="UniProtKB-KW"/>
</dbReference>
<dbReference type="STRING" id="32040.SAMN04489710_104208"/>
<gene>
    <name evidence="3" type="ORF">SAMN04489710_104208</name>
</gene>
<reference evidence="4" key="1">
    <citation type="submission" date="2016-10" db="EMBL/GenBank/DDBJ databases">
        <authorList>
            <person name="Varghese N."/>
            <person name="Submissions S."/>
        </authorList>
    </citation>
    <scope>NUCLEOTIDE SEQUENCE [LARGE SCALE GENOMIC DNA]</scope>
    <source>
        <strain evidence="4">DSM 7481</strain>
    </source>
</reference>
<dbReference type="SUPFAM" id="SSF53800">
    <property type="entry name" value="Chelatase"/>
    <property type="match status" value="1"/>
</dbReference>
<dbReference type="AlphaFoldDB" id="A0A1I1U662"/>
<sequence>MVGADTTPAKSMTGTAAARRGVVLFAHGSRDPLWRAPIEAVETRMRLQNPNVEVRCAYLELIEPDLPAVVRELAASGIDHLSVVPMFLGTGKHAREDLPLLVHALRAEHPHLTVTVQGAIGEDPRMTALMASIAGES</sequence>
<evidence type="ECO:0000313" key="3">
    <source>
        <dbReference type="EMBL" id="SFD64203.1"/>
    </source>
</evidence>